<proteinExistence type="predicted"/>
<dbReference type="SMART" id="SM00248">
    <property type="entry name" value="ANK"/>
    <property type="match status" value="8"/>
</dbReference>
<keyword evidence="2 8" id="KW-0812">Transmembrane</keyword>
<dbReference type="InterPro" id="IPR045863">
    <property type="entry name" value="CorA_TM1_TM2"/>
</dbReference>
<dbReference type="GO" id="GO:0016020">
    <property type="term" value="C:membrane"/>
    <property type="evidence" value="ECO:0007669"/>
    <property type="project" value="UniProtKB-SubCell"/>
</dbReference>
<dbReference type="AlphaFoldDB" id="A0AAE8MM68"/>
<dbReference type="InterPro" id="IPR036770">
    <property type="entry name" value="Ankyrin_rpt-contain_sf"/>
</dbReference>
<reference evidence="9" key="1">
    <citation type="submission" date="2018-03" db="EMBL/GenBank/DDBJ databases">
        <authorList>
            <person name="Guldener U."/>
        </authorList>
    </citation>
    <scope>NUCLEOTIDE SEQUENCE</scope>
</reference>
<feature type="repeat" description="ANK" evidence="7">
    <location>
        <begin position="217"/>
        <end position="250"/>
    </location>
</feature>
<dbReference type="SUPFAM" id="SSF144083">
    <property type="entry name" value="Magnesium transport protein CorA, transmembrane region"/>
    <property type="match status" value="1"/>
</dbReference>
<keyword evidence="4 8" id="KW-1133">Transmembrane helix</keyword>
<dbReference type="PANTHER" id="PTHR24126:SF14">
    <property type="entry name" value="ANK_REP_REGION DOMAIN-CONTAINING PROTEIN"/>
    <property type="match status" value="1"/>
</dbReference>
<evidence type="ECO:0000256" key="5">
    <source>
        <dbReference type="ARBA" id="ARBA00023043"/>
    </source>
</evidence>
<keyword evidence="6 8" id="KW-0472">Membrane</keyword>
<feature type="repeat" description="ANK" evidence="7">
    <location>
        <begin position="289"/>
        <end position="313"/>
    </location>
</feature>
<gene>
    <name evidence="9" type="ORF">FTOL_13672</name>
</gene>
<dbReference type="Gene3D" id="1.25.40.20">
    <property type="entry name" value="Ankyrin repeat-containing domain"/>
    <property type="match status" value="5"/>
</dbReference>
<feature type="transmembrane region" description="Helical" evidence="8">
    <location>
        <begin position="606"/>
        <end position="625"/>
    </location>
</feature>
<evidence type="ECO:0000256" key="8">
    <source>
        <dbReference type="SAM" id="Phobius"/>
    </source>
</evidence>
<name>A0AAE8MM68_9HYPO</name>
<keyword evidence="5 7" id="KW-0040">ANK repeat</keyword>
<evidence type="ECO:0000256" key="1">
    <source>
        <dbReference type="ARBA" id="ARBA00004141"/>
    </source>
</evidence>
<evidence type="ECO:0000256" key="4">
    <source>
        <dbReference type="ARBA" id="ARBA00022989"/>
    </source>
</evidence>
<dbReference type="PROSITE" id="PS50088">
    <property type="entry name" value="ANK_REPEAT"/>
    <property type="match status" value="3"/>
</dbReference>
<feature type="repeat" description="ANK" evidence="7">
    <location>
        <begin position="415"/>
        <end position="435"/>
    </location>
</feature>
<dbReference type="Pfam" id="PF12796">
    <property type="entry name" value="Ank_2"/>
    <property type="match status" value="4"/>
</dbReference>
<dbReference type="GO" id="GO:0046873">
    <property type="term" value="F:metal ion transmembrane transporter activity"/>
    <property type="evidence" value="ECO:0007669"/>
    <property type="project" value="InterPro"/>
</dbReference>
<organism evidence="9 10">
    <name type="scientific">Fusarium torulosum</name>
    <dbReference type="NCBI Taxonomy" id="33205"/>
    <lineage>
        <taxon>Eukaryota</taxon>
        <taxon>Fungi</taxon>
        <taxon>Dikarya</taxon>
        <taxon>Ascomycota</taxon>
        <taxon>Pezizomycotina</taxon>
        <taxon>Sordariomycetes</taxon>
        <taxon>Hypocreomycetidae</taxon>
        <taxon>Hypocreales</taxon>
        <taxon>Nectriaceae</taxon>
        <taxon>Fusarium</taxon>
    </lineage>
</organism>
<dbReference type="SUPFAM" id="SSF48403">
    <property type="entry name" value="Ankyrin repeat"/>
    <property type="match status" value="1"/>
</dbReference>
<dbReference type="InterPro" id="IPR002110">
    <property type="entry name" value="Ankyrin_rpt"/>
</dbReference>
<dbReference type="Pfam" id="PF01544">
    <property type="entry name" value="CorA"/>
    <property type="match status" value="1"/>
</dbReference>
<dbReference type="InterPro" id="IPR002523">
    <property type="entry name" value="MgTranspt_CorA/ZnTranspt_ZntB"/>
</dbReference>
<feature type="transmembrane region" description="Helical" evidence="8">
    <location>
        <begin position="574"/>
        <end position="594"/>
    </location>
</feature>
<comment type="caution">
    <text evidence="9">The sequence shown here is derived from an EMBL/GenBank/DDBJ whole genome shotgun (WGS) entry which is preliminary data.</text>
</comment>
<evidence type="ECO:0008006" key="11">
    <source>
        <dbReference type="Google" id="ProtNLM"/>
    </source>
</evidence>
<accession>A0AAE8MM68</accession>
<evidence type="ECO:0000256" key="3">
    <source>
        <dbReference type="ARBA" id="ARBA00022737"/>
    </source>
</evidence>
<evidence type="ECO:0000313" key="10">
    <source>
        <dbReference type="Proteomes" id="UP001187734"/>
    </source>
</evidence>
<comment type="subcellular location">
    <subcellularLocation>
        <location evidence="1">Membrane</location>
        <topology evidence="1">Multi-pass membrane protein</topology>
    </subcellularLocation>
</comment>
<keyword evidence="3" id="KW-0677">Repeat</keyword>
<sequence>MDNEDDDSLSRSYRNNRAERLYDIAGRLGVTNDKYDDPVKLLFCSIERGDFKAAKELVENFNVGRHERDEKGRTPFSRAMDANNPRIVDLLLSRNIMEVDVADNDGVTPLWRALKRSEITGRSEIAAPLIQWADINRPNDAGEYPLLWAIRRNTLRFLGVSEQPLFSLLLKRKSLNVNQTDSEGRSALVLVVKAGYEKAVEELLKREDIKVNIIDKEGRTALSWAAEKGSRTMVELLLNSAGVDKDLKDNDGRTALSWAVENKSCDWEVPIVKLLIDAKGIDSNSKDKNGRTPFSWAATAASLRVVEYLIRSGRVVIDEPDNDGRTPLSWSAEYKRLDVVKCLLSNKNVNANSHDFNHKTPLTWATCQGNEKVMSLLAAKDTNTLHTIASARPERPEQIKLLLDAGYEACRLDHRGRTPLHHAVLANNMESVKLLALCAPESLNMEDTAGSTPLGLVGTKSHSLAELLLEKGARTDGIQASVLFQASKDSLESIICLYELQRDVSNLYTLRDIMEDHVQQARRFVVDYCFPHNEGKGKDLACDTIAQLELQEFTRVSMAEACRSTALAISMRRLTWMTFVFLPVMLASSLFGMNVDVLEDNPDWRWFIPVVGATVTLTIGSWVVFEHTAI</sequence>
<keyword evidence="10" id="KW-1185">Reference proteome</keyword>
<evidence type="ECO:0000256" key="2">
    <source>
        <dbReference type="ARBA" id="ARBA00022692"/>
    </source>
</evidence>
<dbReference type="PANTHER" id="PTHR24126">
    <property type="entry name" value="ANKYRIN REPEAT, PH AND SEC7 DOMAIN CONTAINING PROTEIN SECG-RELATED"/>
    <property type="match status" value="1"/>
</dbReference>
<evidence type="ECO:0000256" key="6">
    <source>
        <dbReference type="ARBA" id="ARBA00023136"/>
    </source>
</evidence>
<protein>
    <recommendedName>
        <fullName evidence="11">Ankyrin</fullName>
    </recommendedName>
</protein>
<evidence type="ECO:0000256" key="7">
    <source>
        <dbReference type="PROSITE-ProRule" id="PRU00023"/>
    </source>
</evidence>
<evidence type="ECO:0000313" key="9">
    <source>
        <dbReference type="EMBL" id="SPJ92378.1"/>
    </source>
</evidence>
<dbReference type="PROSITE" id="PS50297">
    <property type="entry name" value="ANK_REP_REGION"/>
    <property type="match status" value="2"/>
</dbReference>
<dbReference type="Gene3D" id="1.20.58.340">
    <property type="entry name" value="Magnesium transport protein CorA, transmembrane region"/>
    <property type="match status" value="1"/>
</dbReference>
<dbReference type="Proteomes" id="UP001187734">
    <property type="component" value="Unassembled WGS sequence"/>
</dbReference>
<dbReference type="EMBL" id="ONZP01000941">
    <property type="protein sequence ID" value="SPJ92378.1"/>
    <property type="molecule type" value="Genomic_DNA"/>
</dbReference>